<gene>
    <name evidence="2" type="ORF">EFW17_19905</name>
</gene>
<feature type="transmembrane region" description="Helical" evidence="1">
    <location>
        <begin position="179"/>
        <end position="196"/>
    </location>
</feature>
<dbReference type="EMBL" id="RJMB01000025">
    <property type="protein sequence ID" value="RNL82183.1"/>
    <property type="molecule type" value="Genomic_DNA"/>
</dbReference>
<evidence type="ECO:0000256" key="1">
    <source>
        <dbReference type="SAM" id="Phobius"/>
    </source>
</evidence>
<dbReference type="Proteomes" id="UP000269198">
    <property type="component" value="Unassembled WGS sequence"/>
</dbReference>
<keyword evidence="1" id="KW-0472">Membrane</keyword>
<reference evidence="2 3" key="1">
    <citation type="submission" date="2018-11" db="EMBL/GenBank/DDBJ databases">
        <title>The genome draft of YIM 96095.</title>
        <authorList>
            <person name="Tang S.-K."/>
            <person name="Chunyu W.-X."/>
            <person name="Feng Y.-Z."/>
        </authorList>
    </citation>
    <scope>NUCLEOTIDE SEQUENCE [LARGE SCALE GENOMIC DNA]</scope>
    <source>
        <strain evidence="2 3">YIM 96095</strain>
    </source>
</reference>
<feature type="transmembrane region" description="Helical" evidence="1">
    <location>
        <begin position="21"/>
        <end position="41"/>
    </location>
</feature>
<name>A0A3N0E317_9ACTN</name>
<keyword evidence="1" id="KW-1133">Transmembrane helix</keyword>
<proteinExistence type="predicted"/>
<organism evidence="2 3">
    <name type="scientific">Halostreptopolyspora alba</name>
    <dbReference type="NCBI Taxonomy" id="2487137"/>
    <lineage>
        <taxon>Bacteria</taxon>
        <taxon>Bacillati</taxon>
        <taxon>Actinomycetota</taxon>
        <taxon>Actinomycetes</taxon>
        <taxon>Streptosporangiales</taxon>
        <taxon>Nocardiopsidaceae</taxon>
        <taxon>Halostreptopolyspora</taxon>
    </lineage>
</organism>
<accession>A0A3N0E317</accession>
<keyword evidence="3" id="KW-1185">Reference proteome</keyword>
<dbReference type="AlphaFoldDB" id="A0A3N0E317"/>
<comment type="caution">
    <text evidence="2">The sequence shown here is derived from an EMBL/GenBank/DDBJ whole genome shotgun (WGS) entry which is preliminary data.</text>
</comment>
<keyword evidence="1" id="KW-0812">Transmembrane</keyword>
<feature type="transmembrane region" description="Helical" evidence="1">
    <location>
        <begin position="145"/>
        <end position="167"/>
    </location>
</feature>
<feature type="transmembrane region" description="Helical" evidence="1">
    <location>
        <begin position="93"/>
        <end position="114"/>
    </location>
</feature>
<protein>
    <submittedName>
        <fullName evidence="2">DUF4386 domain-containing protein</fullName>
    </submittedName>
</protein>
<sequence length="239" mass="24836">MTHTPPMTEAPGTSTVPLLRIAACASVAGVVAVSVVFALLGDVPRGEPAAVLDHVNDRPWVWMRLSGIMGMLAWVVAFAALARSMRGERARAVAGLAQSLLVVAVAVFAVDYAVDGVGVAQVANAWADGTAPRDELLQQTQTLELVAGGLSILSQALLGLALLVHALAQLNTDEFPKPLTWIGIVGCAGWFLGGSLRFAGVPGVSFELFVPFTMVAMVWVVGVGVVAWRRGSALARAAS</sequence>
<feature type="transmembrane region" description="Helical" evidence="1">
    <location>
        <begin position="208"/>
        <end position="228"/>
    </location>
</feature>
<evidence type="ECO:0000313" key="3">
    <source>
        <dbReference type="Proteomes" id="UP000269198"/>
    </source>
</evidence>
<evidence type="ECO:0000313" key="2">
    <source>
        <dbReference type="EMBL" id="RNL82183.1"/>
    </source>
</evidence>
<feature type="transmembrane region" description="Helical" evidence="1">
    <location>
        <begin position="61"/>
        <end position="81"/>
    </location>
</feature>